<keyword evidence="6" id="KW-0812">Transmembrane</keyword>
<evidence type="ECO:0000256" key="6">
    <source>
        <dbReference type="SAM" id="Phobius"/>
    </source>
</evidence>
<dbReference type="Proteomes" id="UP000245137">
    <property type="component" value="Unassembled WGS sequence"/>
</dbReference>
<evidence type="ECO:0000313" key="9">
    <source>
        <dbReference type="Proteomes" id="UP000245137"/>
    </source>
</evidence>
<dbReference type="SMART" id="SM00304">
    <property type="entry name" value="HAMP"/>
    <property type="match status" value="1"/>
</dbReference>
<protein>
    <submittedName>
        <fullName evidence="8">Sensor histidine kinase</fullName>
    </submittedName>
</protein>
<evidence type="ECO:0000259" key="7">
    <source>
        <dbReference type="PROSITE" id="PS50885"/>
    </source>
</evidence>
<evidence type="ECO:0000256" key="3">
    <source>
        <dbReference type="ARBA" id="ARBA00022679"/>
    </source>
</evidence>
<dbReference type="AlphaFoldDB" id="A0A2U1SWC1"/>
<evidence type="ECO:0000256" key="2">
    <source>
        <dbReference type="ARBA" id="ARBA00022553"/>
    </source>
</evidence>
<feature type="transmembrane region" description="Helical" evidence="6">
    <location>
        <begin position="163"/>
        <end position="188"/>
    </location>
</feature>
<dbReference type="Pfam" id="PF02518">
    <property type="entry name" value="HATPase_c"/>
    <property type="match status" value="1"/>
</dbReference>
<keyword evidence="6" id="KW-0472">Membrane</keyword>
<comment type="caution">
    <text evidence="8">The sequence shown here is derived from an EMBL/GenBank/DDBJ whole genome shotgun (WGS) entry which is preliminary data.</text>
</comment>
<dbReference type="SMART" id="SM00387">
    <property type="entry name" value="HATPase_c"/>
    <property type="match status" value="1"/>
</dbReference>
<dbReference type="GO" id="GO:0046983">
    <property type="term" value="F:protein dimerization activity"/>
    <property type="evidence" value="ECO:0007669"/>
    <property type="project" value="InterPro"/>
</dbReference>
<feature type="transmembrane region" description="Helical" evidence="6">
    <location>
        <begin position="7"/>
        <end position="27"/>
    </location>
</feature>
<dbReference type="Pfam" id="PF07730">
    <property type="entry name" value="HisKA_3"/>
    <property type="match status" value="1"/>
</dbReference>
<dbReference type="CDD" id="cd06225">
    <property type="entry name" value="HAMP"/>
    <property type="match status" value="1"/>
</dbReference>
<organism evidence="8 9">
    <name type="scientific">Methylosinus sporium</name>
    <dbReference type="NCBI Taxonomy" id="428"/>
    <lineage>
        <taxon>Bacteria</taxon>
        <taxon>Pseudomonadati</taxon>
        <taxon>Pseudomonadota</taxon>
        <taxon>Alphaproteobacteria</taxon>
        <taxon>Hyphomicrobiales</taxon>
        <taxon>Methylocystaceae</taxon>
        <taxon>Methylosinus</taxon>
    </lineage>
</organism>
<accession>A0A2U1SWC1</accession>
<dbReference type="InterPro" id="IPR003594">
    <property type="entry name" value="HATPase_dom"/>
</dbReference>
<dbReference type="PANTHER" id="PTHR24421:SF58">
    <property type="entry name" value="SIGNAL TRANSDUCTION HISTIDINE-PROTEIN KINASE_PHOSPHATASE UHPB"/>
    <property type="match status" value="1"/>
</dbReference>
<dbReference type="GO" id="GO:0000155">
    <property type="term" value="F:phosphorelay sensor kinase activity"/>
    <property type="evidence" value="ECO:0007669"/>
    <property type="project" value="InterPro"/>
</dbReference>
<name>A0A2U1SWC1_METSR</name>
<dbReference type="OrthoDB" id="9778496at2"/>
<dbReference type="InterPro" id="IPR003660">
    <property type="entry name" value="HAMP_dom"/>
</dbReference>
<keyword evidence="9" id="KW-1185">Reference proteome</keyword>
<dbReference type="RefSeq" id="WP_108915589.1">
    <property type="nucleotide sequence ID" value="NZ_BGJY01000001.1"/>
</dbReference>
<dbReference type="GO" id="GO:0016020">
    <property type="term" value="C:membrane"/>
    <property type="evidence" value="ECO:0007669"/>
    <property type="project" value="UniProtKB-SubCell"/>
</dbReference>
<dbReference type="Gene3D" id="3.30.565.10">
    <property type="entry name" value="Histidine kinase-like ATPase, C-terminal domain"/>
    <property type="match status" value="1"/>
</dbReference>
<feature type="domain" description="HAMP" evidence="7">
    <location>
        <begin position="184"/>
        <end position="236"/>
    </location>
</feature>
<evidence type="ECO:0000256" key="4">
    <source>
        <dbReference type="ARBA" id="ARBA00022777"/>
    </source>
</evidence>
<reference evidence="8 9" key="1">
    <citation type="journal article" date="2018" name="Appl. Microbiol. Biotechnol.">
        <title>Co-cultivation of the strictly anaerobic methanogen Methanosarcina barkeri with aerobic methanotrophs in an oxygen-limited membrane bioreactor.</title>
        <authorList>
            <person name="In 't Zandt M.H."/>
            <person name="van den Bosch T.J.M."/>
            <person name="Rijkers R."/>
            <person name="van Kessel M.A.H.J."/>
            <person name="Jetten M.S.M."/>
            <person name="Welte C.U."/>
        </authorList>
    </citation>
    <scope>NUCLEOTIDE SEQUENCE [LARGE SCALE GENOMIC DNA]</scope>
    <source>
        <strain evidence="8 9">DSM 17706</strain>
    </source>
</reference>
<evidence type="ECO:0000256" key="1">
    <source>
        <dbReference type="ARBA" id="ARBA00004370"/>
    </source>
</evidence>
<keyword evidence="3" id="KW-0808">Transferase</keyword>
<keyword evidence="4 8" id="KW-0418">Kinase</keyword>
<dbReference type="Gene3D" id="6.10.340.10">
    <property type="match status" value="1"/>
</dbReference>
<evidence type="ECO:0000313" key="8">
    <source>
        <dbReference type="EMBL" id="PWB95925.1"/>
    </source>
</evidence>
<gene>
    <name evidence="8" type="ORF">C5689_00460</name>
</gene>
<dbReference type="PROSITE" id="PS50885">
    <property type="entry name" value="HAMP"/>
    <property type="match status" value="1"/>
</dbReference>
<dbReference type="InterPro" id="IPR011712">
    <property type="entry name" value="Sig_transdc_His_kin_sub3_dim/P"/>
</dbReference>
<dbReference type="EMBL" id="PUIV01000001">
    <property type="protein sequence ID" value="PWB95925.1"/>
    <property type="molecule type" value="Genomic_DNA"/>
</dbReference>
<sequence length="467" mass="50276">MQLIIRLIMRLVAIVGFCLALAIGWVMDDANRSIRAETQASAERVAHELEHLFWREILWRGSLRRDNILPIPNWESLSTVKLVSPGVCITFAPGTEEPRVLCSQMDGVGAEAPQWFARAFELLFGAPAPVSRPLTVRQPETGAVVARADQGAAVRQAWREISIVAGVAASMAVGVCLLAALAIFHALAPTQTIVDGLRRLENGNYRHRIKSFTSGEFGLIARAANDLAERLAQTTAERVALTKRLFEVQEEERRALARDLHDEFGQCLTATSAFAAAIEAGASDRPDLAADARSIGKVARRMTMTLREALARLRSQDLDELGLEACLVQLVAGWNAQTAPRAVVHLDLMGDLAGVPPAVSTSVFRIAQECLTNAMRHGRPSEVFLRVERLASNDGFVALTVEDDGEGDPTRIDFSAGHGLLGMRERVSAFGGSLSIDRAAHGVCVAARIPLAPANSNAAASAFGRAA</sequence>
<keyword evidence="5" id="KW-0902">Two-component regulatory system</keyword>
<dbReference type="SUPFAM" id="SSF55874">
    <property type="entry name" value="ATPase domain of HSP90 chaperone/DNA topoisomerase II/histidine kinase"/>
    <property type="match status" value="1"/>
</dbReference>
<dbReference type="Gene3D" id="1.20.5.1930">
    <property type="match status" value="1"/>
</dbReference>
<keyword evidence="6" id="KW-1133">Transmembrane helix</keyword>
<dbReference type="CDD" id="cd16917">
    <property type="entry name" value="HATPase_UhpB-NarQ-NarX-like"/>
    <property type="match status" value="1"/>
</dbReference>
<dbReference type="PANTHER" id="PTHR24421">
    <property type="entry name" value="NITRATE/NITRITE SENSOR PROTEIN NARX-RELATED"/>
    <property type="match status" value="1"/>
</dbReference>
<comment type="subcellular location">
    <subcellularLocation>
        <location evidence="1">Membrane</location>
    </subcellularLocation>
</comment>
<keyword evidence="2" id="KW-0597">Phosphoprotein</keyword>
<evidence type="ECO:0000256" key="5">
    <source>
        <dbReference type="ARBA" id="ARBA00023012"/>
    </source>
</evidence>
<dbReference type="InterPro" id="IPR036890">
    <property type="entry name" value="HATPase_C_sf"/>
</dbReference>
<dbReference type="InterPro" id="IPR050482">
    <property type="entry name" value="Sensor_HK_TwoCompSys"/>
</dbReference>
<proteinExistence type="predicted"/>